<keyword evidence="1" id="KW-0121">Carboxypeptidase</keyword>
<proteinExistence type="predicted"/>
<dbReference type="Proteomes" id="UP001164539">
    <property type="component" value="Chromosome 14"/>
</dbReference>
<evidence type="ECO:0000313" key="1">
    <source>
        <dbReference type="EMBL" id="KAJ4701802.1"/>
    </source>
</evidence>
<accession>A0ACC1WSF3</accession>
<dbReference type="EMBL" id="CM051407">
    <property type="protein sequence ID" value="KAJ4701802.1"/>
    <property type="molecule type" value="Genomic_DNA"/>
</dbReference>
<comment type="caution">
    <text evidence="1">The sequence shown here is derived from an EMBL/GenBank/DDBJ whole genome shotgun (WGS) entry which is preliminary data.</text>
</comment>
<organism evidence="1 2">
    <name type="scientific">Melia azedarach</name>
    <name type="common">Chinaberry tree</name>
    <dbReference type="NCBI Taxonomy" id="155640"/>
    <lineage>
        <taxon>Eukaryota</taxon>
        <taxon>Viridiplantae</taxon>
        <taxon>Streptophyta</taxon>
        <taxon>Embryophyta</taxon>
        <taxon>Tracheophyta</taxon>
        <taxon>Spermatophyta</taxon>
        <taxon>Magnoliopsida</taxon>
        <taxon>eudicotyledons</taxon>
        <taxon>Gunneridae</taxon>
        <taxon>Pentapetalae</taxon>
        <taxon>rosids</taxon>
        <taxon>malvids</taxon>
        <taxon>Sapindales</taxon>
        <taxon>Meliaceae</taxon>
        <taxon>Melia</taxon>
    </lineage>
</organism>
<protein>
    <submittedName>
        <fullName evidence="1">Carboxypeptidase</fullName>
    </submittedName>
</protein>
<keyword evidence="1" id="KW-0378">Hydrolase</keyword>
<evidence type="ECO:0000313" key="2">
    <source>
        <dbReference type="Proteomes" id="UP001164539"/>
    </source>
</evidence>
<gene>
    <name evidence="1" type="ORF">OWV82_024985</name>
</gene>
<keyword evidence="1" id="KW-0645">Protease</keyword>
<sequence>MKVTLTITWLSLLLLSFYQLACNANQIDNLNRLLNSRKSSNPPRAEPWTELNVRKDVFSPVYVGPQEGMMQSDKIKTLPGQPGGVDFDQYAGYVTVDPKAGRALFYYFVESPQNSSTKPLVLWLNGGPGCSSLGYGAMEELGPFRVNSDGKTLFRNEYAWNNVANVIFLESPAGVGFSYSNTSSDYRNAGDKSTAEDSYTFLVNWQERFPQYKNRDFFITGESYAGHYVPQLAYTILSKNKNTTGTVINLKGIAIGNAWIDDAMCSKGMYDYFWTHALNSDETYAGIQKNCDFVNGNYSSTCSQYLSQGNKVFEELDIYNIYAPLCKSSIPKSPSAASIKDYDPCSGTYVKSYLNLADVQTALHAKSTDWSGCSGVGWTHSPTTILPTIQQLIASGISVWLYSGDTDGRVPVTSSKYSINTLKLPVETAWRSWYTSGEVGGYVVGYKGVIFITVRGAGHTVPSYQPERALIMISSFLEGKLPPPS</sequence>
<name>A0ACC1WSF3_MELAZ</name>
<reference evidence="1 2" key="1">
    <citation type="journal article" date="2023" name="Science">
        <title>Complex scaffold remodeling in plant triterpene biosynthesis.</title>
        <authorList>
            <person name="De La Pena R."/>
            <person name="Hodgson H."/>
            <person name="Liu J.C."/>
            <person name="Stephenson M.J."/>
            <person name="Martin A.C."/>
            <person name="Owen C."/>
            <person name="Harkess A."/>
            <person name="Leebens-Mack J."/>
            <person name="Jimenez L.E."/>
            <person name="Osbourn A."/>
            <person name="Sattely E.S."/>
        </authorList>
    </citation>
    <scope>NUCLEOTIDE SEQUENCE [LARGE SCALE GENOMIC DNA]</scope>
    <source>
        <strain evidence="2">cv. JPN11</strain>
        <tissue evidence="1">Leaf</tissue>
    </source>
</reference>
<keyword evidence="2" id="KW-1185">Reference proteome</keyword>